<keyword evidence="3" id="KW-1185">Reference proteome</keyword>
<feature type="signal peptide" evidence="1">
    <location>
        <begin position="1"/>
        <end position="28"/>
    </location>
</feature>
<organism evidence="2 3">
    <name type="scientific">Nonomuraea rosea</name>
    <dbReference type="NCBI Taxonomy" id="638574"/>
    <lineage>
        <taxon>Bacteria</taxon>
        <taxon>Bacillati</taxon>
        <taxon>Actinomycetota</taxon>
        <taxon>Actinomycetes</taxon>
        <taxon>Streptosporangiales</taxon>
        <taxon>Streptosporangiaceae</taxon>
        <taxon>Nonomuraea</taxon>
    </lineage>
</organism>
<gene>
    <name evidence="2" type="ORF">GCM10022419_021170</name>
</gene>
<accession>A0ABP6VW69</accession>
<name>A0ABP6VW69_9ACTN</name>
<dbReference type="RefSeq" id="WP_345560629.1">
    <property type="nucleotide sequence ID" value="NZ_BAABDQ010000003.1"/>
</dbReference>
<protein>
    <recommendedName>
        <fullName evidence="4">SH3 domain-containing protein</fullName>
    </recommendedName>
</protein>
<feature type="chain" id="PRO_5047083507" description="SH3 domain-containing protein" evidence="1">
    <location>
        <begin position="29"/>
        <end position="140"/>
    </location>
</feature>
<reference evidence="3" key="1">
    <citation type="journal article" date="2019" name="Int. J. Syst. Evol. Microbiol.">
        <title>The Global Catalogue of Microorganisms (GCM) 10K type strain sequencing project: providing services to taxonomists for standard genome sequencing and annotation.</title>
        <authorList>
            <consortium name="The Broad Institute Genomics Platform"/>
            <consortium name="The Broad Institute Genome Sequencing Center for Infectious Disease"/>
            <person name="Wu L."/>
            <person name="Ma J."/>
        </authorList>
    </citation>
    <scope>NUCLEOTIDE SEQUENCE [LARGE SCALE GENOMIC DNA]</scope>
    <source>
        <strain evidence="3">JCM 17326</strain>
    </source>
</reference>
<dbReference type="Proteomes" id="UP001500630">
    <property type="component" value="Unassembled WGS sequence"/>
</dbReference>
<keyword evidence="1" id="KW-0732">Signal</keyword>
<evidence type="ECO:0000313" key="2">
    <source>
        <dbReference type="EMBL" id="GAA3540819.1"/>
    </source>
</evidence>
<evidence type="ECO:0000256" key="1">
    <source>
        <dbReference type="SAM" id="SignalP"/>
    </source>
</evidence>
<comment type="caution">
    <text evidence="2">The sequence shown here is derived from an EMBL/GenBank/DDBJ whole genome shotgun (WGS) entry which is preliminary data.</text>
</comment>
<evidence type="ECO:0000313" key="3">
    <source>
        <dbReference type="Proteomes" id="UP001500630"/>
    </source>
</evidence>
<sequence length="140" mass="14802">MGFSWASAGTALAAAAATTSALTGSAQARADAFPCGAPFEVTIGQDVHTVQRCPDWHDSGRIEVYADTSVDSGVVGEIAVAGDHWYECGRQGDALYLSGGDVGNDWWARTMADTGRWGYVSQLYFKGGGNFEPDTGLRRC</sequence>
<evidence type="ECO:0008006" key="4">
    <source>
        <dbReference type="Google" id="ProtNLM"/>
    </source>
</evidence>
<dbReference type="EMBL" id="BAABDQ010000003">
    <property type="protein sequence ID" value="GAA3540819.1"/>
    <property type="molecule type" value="Genomic_DNA"/>
</dbReference>
<proteinExistence type="predicted"/>